<organism evidence="4 5">
    <name type="scientific">Halomicrobium zhouii</name>
    <dbReference type="NCBI Taxonomy" id="767519"/>
    <lineage>
        <taxon>Archaea</taxon>
        <taxon>Methanobacteriati</taxon>
        <taxon>Methanobacteriota</taxon>
        <taxon>Stenosarchaea group</taxon>
        <taxon>Halobacteria</taxon>
        <taxon>Halobacteriales</taxon>
        <taxon>Haloarculaceae</taxon>
        <taxon>Halomicrobium</taxon>
    </lineage>
</organism>
<dbReference type="Proteomes" id="UP000199062">
    <property type="component" value="Unassembled WGS sequence"/>
</dbReference>
<dbReference type="Pfam" id="PF00583">
    <property type="entry name" value="Acetyltransf_1"/>
    <property type="match status" value="1"/>
</dbReference>
<dbReference type="AlphaFoldDB" id="A0A1I6M1S5"/>
<dbReference type="STRING" id="767519.SAMN05216559_3559"/>
<dbReference type="GO" id="GO:0016747">
    <property type="term" value="F:acyltransferase activity, transferring groups other than amino-acyl groups"/>
    <property type="evidence" value="ECO:0007669"/>
    <property type="project" value="InterPro"/>
</dbReference>
<name>A0A1I6M1S5_9EURY</name>
<dbReference type="SUPFAM" id="SSF55729">
    <property type="entry name" value="Acyl-CoA N-acyltransferases (Nat)"/>
    <property type="match status" value="1"/>
</dbReference>
<dbReference type="GO" id="GO:0005840">
    <property type="term" value="C:ribosome"/>
    <property type="evidence" value="ECO:0007669"/>
    <property type="project" value="UniProtKB-KW"/>
</dbReference>
<dbReference type="Gene3D" id="3.40.630.30">
    <property type="match status" value="1"/>
</dbReference>
<accession>A0A1I6M1S5</accession>
<reference evidence="4 5" key="1">
    <citation type="submission" date="2016-10" db="EMBL/GenBank/DDBJ databases">
        <authorList>
            <person name="de Groot N.N."/>
        </authorList>
    </citation>
    <scope>NUCLEOTIDE SEQUENCE [LARGE SCALE GENOMIC DNA]</scope>
    <source>
        <strain evidence="4 5">CGMCC 1.10457</strain>
    </source>
</reference>
<evidence type="ECO:0000259" key="3">
    <source>
        <dbReference type="PROSITE" id="PS51186"/>
    </source>
</evidence>
<dbReference type="InterPro" id="IPR050832">
    <property type="entry name" value="Bact_Acetyltransf"/>
</dbReference>
<keyword evidence="4" id="KW-0689">Ribosomal protein</keyword>
<feature type="domain" description="N-acetyltransferase" evidence="3">
    <location>
        <begin position="1"/>
        <end position="165"/>
    </location>
</feature>
<dbReference type="InterPro" id="IPR043854">
    <property type="entry name" value="DUF5816"/>
</dbReference>
<proteinExistence type="predicted"/>
<evidence type="ECO:0000313" key="4">
    <source>
        <dbReference type="EMBL" id="SFS09669.1"/>
    </source>
</evidence>
<keyword evidence="5" id="KW-1185">Reference proteome</keyword>
<keyword evidence="4" id="KW-0687">Ribonucleoprotein</keyword>
<dbReference type="OrthoDB" id="156446at2157"/>
<dbReference type="InterPro" id="IPR016181">
    <property type="entry name" value="Acyl_CoA_acyltransferase"/>
</dbReference>
<protein>
    <submittedName>
        <fullName evidence="4">Ribosomal protein S18 acetylase RimI</fullName>
    </submittedName>
</protein>
<dbReference type="PROSITE" id="PS51186">
    <property type="entry name" value="GNAT"/>
    <property type="match status" value="1"/>
</dbReference>
<evidence type="ECO:0000256" key="1">
    <source>
        <dbReference type="ARBA" id="ARBA00022679"/>
    </source>
</evidence>
<gene>
    <name evidence="4" type="ORF">SAMN05216559_3559</name>
</gene>
<dbReference type="InterPro" id="IPR000182">
    <property type="entry name" value="GNAT_dom"/>
</dbReference>
<keyword evidence="2" id="KW-0012">Acyltransferase</keyword>
<dbReference type="PANTHER" id="PTHR43877:SF2">
    <property type="entry name" value="AMINOALKYLPHOSPHONATE N-ACETYLTRANSFERASE-RELATED"/>
    <property type="match status" value="1"/>
</dbReference>
<dbReference type="Pfam" id="PF19133">
    <property type="entry name" value="DUF5816"/>
    <property type="match status" value="1"/>
</dbReference>
<evidence type="ECO:0000313" key="5">
    <source>
        <dbReference type="Proteomes" id="UP000199062"/>
    </source>
</evidence>
<dbReference type="PANTHER" id="PTHR43877">
    <property type="entry name" value="AMINOALKYLPHOSPHONATE N-ACETYLTRANSFERASE-RELATED-RELATED"/>
    <property type="match status" value="1"/>
</dbReference>
<dbReference type="RefSeq" id="WP_089818234.1">
    <property type="nucleotide sequence ID" value="NZ_FOZK01000004.1"/>
</dbReference>
<sequence length="251" mass="28170">MEIRTATGNDAEDIARAARASLSESYSHFVDEETIDEMVEQWYTPDRIRELLDDDHVVFDVVEVDDEVVGFAQGATVETEPVVGEIHWLHVVPGEREEGIGVQLLGHVQETFEDSEAVVLRGLVLEGNEAGTGFYTDHGFERTETSTVEIGDQEFDEVVFEKQLGTEPAEQVLEAIAGPDDRELFVNFSEGERGLRAPFYPVFGTRELNDRYGWFCGDCDSIDNTMDSMGRIVCNNCGNKRKATRWDASYL</sequence>
<dbReference type="EMBL" id="FOZK01000004">
    <property type="protein sequence ID" value="SFS09669.1"/>
    <property type="molecule type" value="Genomic_DNA"/>
</dbReference>
<keyword evidence="1" id="KW-0808">Transferase</keyword>
<evidence type="ECO:0000256" key="2">
    <source>
        <dbReference type="ARBA" id="ARBA00023315"/>
    </source>
</evidence>